<dbReference type="InterPro" id="IPR025833">
    <property type="entry name" value="GDYXXLXY"/>
</dbReference>
<dbReference type="Pfam" id="PF14345">
    <property type="entry name" value="GDYXXLXY"/>
    <property type="match status" value="1"/>
</dbReference>
<evidence type="ECO:0000313" key="4">
    <source>
        <dbReference type="Proteomes" id="UP001387110"/>
    </source>
</evidence>
<keyword evidence="4" id="KW-1185">Reference proteome</keyword>
<dbReference type="Proteomes" id="UP000053797">
    <property type="component" value="Unassembled WGS sequence"/>
</dbReference>
<dbReference type="GeneID" id="88810299"/>
<gene>
    <name evidence="1" type="ORF">AS033_10435</name>
    <name evidence="2" type="ORF">SZL87_12085</name>
</gene>
<evidence type="ECO:0000313" key="3">
    <source>
        <dbReference type="Proteomes" id="UP000053797"/>
    </source>
</evidence>
<dbReference type="Proteomes" id="UP001387110">
    <property type="component" value="Unassembled WGS sequence"/>
</dbReference>
<sequence length="147" mass="16809">MKRYLMPVLQTCAVGLLIVSFFATSWFGTSYRFRAEPFDPFDPVYGEYVMLQYPDLKPGPTIQNGRVYVSFKTDASGYAQIDRISNERFFGSVAGDYYDQYVSIPQLTQYYVEQGSGKQYEKAKALEVRADVSPWGTIRTTNLKISE</sequence>
<reference evidence="1 3" key="1">
    <citation type="journal article" date="2015" name="Int. J. Syst. Evol. Microbiol.">
        <title>Exiguobacterium enclense sp. nov., isolated from sediment.</title>
        <authorList>
            <person name="Dastager S.G."/>
            <person name="Mawlankar R."/>
            <person name="Sonalkar V.V."/>
            <person name="Thorat M.N."/>
            <person name="Mual P."/>
            <person name="Verma A."/>
            <person name="Krishnamurthi S."/>
            <person name="Tang S.K."/>
            <person name="Li W.J."/>
        </authorList>
    </citation>
    <scope>NUCLEOTIDE SEQUENCE [LARGE SCALE GENOMIC DNA]</scope>
    <source>
        <strain evidence="1 3">NIO-1109</strain>
    </source>
</reference>
<protein>
    <submittedName>
        <fullName evidence="2">GDYXXLXY domain-containing protein</fullName>
    </submittedName>
</protein>
<comment type="caution">
    <text evidence="1">The sequence shown here is derived from an EMBL/GenBank/DDBJ whole genome shotgun (WGS) entry which is preliminary data.</text>
</comment>
<name>A0A0V8GEQ2_9BACL</name>
<reference evidence="2 4" key="2">
    <citation type="submission" date="2023-12" db="EMBL/GenBank/DDBJ databases">
        <authorList>
            <person name="Easwaran N."/>
            <person name="Lazarus H.P.S."/>
        </authorList>
    </citation>
    <scope>NUCLEOTIDE SEQUENCE [LARGE SCALE GENOMIC DNA]</scope>
    <source>
        <strain evidence="2 4">VIT-2023</strain>
    </source>
</reference>
<proteinExistence type="predicted"/>
<evidence type="ECO:0000313" key="2">
    <source>
        <dbReference type="EMBL" id="MEI4463171.1"/>
    </source>
</evidence>
<dbReference type="AlphaFoldDB" id="A0A0V8GEQ2"/>
<dbReference type="RefSeq" id="WP_047391952.1">
    <property type="nucleotide sequence ID" value="NZ_FMYN01000003.1"/>
</dbReference>
<dbReference type="EMBL" id="LNQL01000003">
    <property type="protein sequence ID" value="KSU48739.1"/>
    <property type="molecule type" value="Genomic_DNA"/>
</dbReference>
<dbReference type="EMBL" id="JBAWKY010000003">
    <property type="protein sequence ID" value="MEI4463171.1"/>
    <property type="molecule type" value="Genomic_DNA"/>
</dbReference>
<organism evidence="1 3">
    <name type="scientific">Exiguobacterium indicum</name>
    <dbReference type="NCBI Taxonomy" id="296995"/>
    <lineage>
        <taxon>Bacteria</taxon>
        <taxon>Bacillati</taxon>
        <taxon>Bacillota</taxon>
        <taxon>Bacilli</taxon>
        <taxon>Bacillales</taxon>
        <taxon>Bacillales Family XII. Incertae Sedis</taxon>
        <taxon>Exiguobacterium</taxon>
    </lineage>
</organism>
<dbReference type="OrthoDB" id="4868247at2"/>
<accession>A0A0V8GEQ2</accession>
<evidence type="ECO:0000313" key="1">
    <source>
        <dbReference type="EMBL" id="KSU48739.1"/>
    </source>
</evidence>